<dbReference type="EMBL" id="LR134343">
    <property type="protein sequence ID" value="VEG12507.1"/>
    <property type="molecule type" value="Genomic_DNA"/>
</dbReference>
<evidence type="ECO:0000313" key="2">
    <source>
        <dbReference type="Proteomes" id="UP000274100"/>
    </source>
</evidence>
<organism evidence="1 2">
    <name type="scientific">Moraxella cuniculi</name>
    <dbReference type="NCBI Taxonomy" id="34061"/>
    <lineage>
        <taxon>Bacteria</taxon>
        <taxon>Pseudomonadati</taxon>
        <taxon>Pseudomonadota</taxon>
        <taxon>Gammaproteobacteria</taxon>
        <taxon>Moraxellales</taxon>
        <taxon>Moraxellaceae</taxon>
        <taxon>Moraxella</taxon>
    </lineage>
</organism>
<dbReference type="KEGG" id="mcun:NCTC10297_00434"/>
<proteinExistence type="predicted"/>
<gene>
    <name evidence="1" type="ORF">NCTC10297_00434</name>
</gene>
<sequence>MSDQGGVEFAILLNQLQKVGKITLFVVKFHQIVGIYGIQSEN</sequence>
<dbReference type="Proteomes" id="UP000274100">
    <property type="component" value="Chromosome"/>
</dbReference>
<accession>A0A3S5EFU1</accession>
<protein>
    <submittedName>
        <fullName evidence="1">Uncharacterized protein</fullName>
    </submittedName>
</protein>
<name>A0A3S5EFU1_9GAMM</name>
<reference evidence="1 2" key="1">
    <citation type="submission" date="2018-12" db="EMBL/GenBank/DDBJ databases">
        <authorList>
            <consortium name="Pathogen Informatics"/>
        </authorList>
    </citation>
    <scope>NUCLEOTIDE SEQUENCE [LARGE SCALE GENOMIC DNA]</scope>
    <source>
        <strain evidence="1 2">NCTC10297</strain>
    </source>
</reference>
<dbReference type="AlphaFoldDB" id="A0A3S5EFU1"/>
<evidence type="ECO:0000313" key="1">
    <source>
        <dbReference type="EMBL" id="VEG12507.1"/>
    </source>
</evidence>